<name>A0AA88L5E2_ARTSF</name>
<evidence type="ECO:0000313" key="2">
    <source>
        <dbReference type="Proteomes" id="UP001187531"/>
    </source>
</evidence>
<protein>
    <submittedName>
        <fullName evidence="1">Uncharacterized protein</fullName>
    </submittedName>
</protein>
<dbReference type="EMBL" id="JAVRJZ010000018">
    <property type="protein sequence ID" value="KAK2708570.1"/>
    <property type="molecule type" value="Genomic_DNA"/>
</dbReference>
<sequence>MAFIYGKHIITATLEEEIFDQKFGEILNDYEASKHLCNTKILTKKQQQKIELDIGRLKEAIEEQKTNRKKWLTSISIFEIDWDSVIENVKNKLIVMKLDHLGKYDWQQIWLSYCEDYTNCQA</sequence>
<comment type="caution">
    <text evidence="1">The sequence shown here is derived from an EMBL/GenBank/DDBJ whole genome shotgun (WGS) entry which is preliminary data.</text>
</comment>
<evidence type="ECO:0000313" key="1">
    <source>
        <dbReference type="EMBL" id="KAK2708570.1"/>
    </source>
</evidence>
<gene>
    <name evidence="1" type="ORF">QYM36_014246</name>
</gene>
<accession>A0AA88L5E2</accession>
<dbReference type="Proteomes" id="UP001187531">
    <property type="component" value="Unassembled WGS sequence"/>
</dbReference>
<organism evidence="1 2">
    <name type="scientific">Artemia franciscana</name>
    <name type="common">Brine shrimp</name>
    <name type="synonym">Artemia sanfranciscana</name>
    <dbReference type="NCBI Taxonomy" id="6661"/>
    <lineage>
        <taxon>Eukaryota</taxon>
        <taxon>Metazoa</taxon>
        <taxon>Ecdysozoa</taxon>
        <taxon>Arthropoda</taxon>
        <taxon>Crustacea</taxon>
        <taxon>Branchiopoda</taxon>
        <taxon>Anostraca</taxon>
        <taxon>Artemiidae</taxon>
        <taxon>Artemia</taxon>
    </lineage>
</organism>
<keyword evidence="2" id="KW-1185">Reference proteome</keyword>
<reference evidence="1" key="1">
    <citation type="submission" date="2023-07" db="EMBL/GenBank/DDBJ databases">
        <title>Chromosome-level genome assembly of Artemia franciscana.</title>
        <authorList>
            <person name="Jo E."/>
        </authorList>
    </citation>
    <scope>NUCLEOTIDE SEQUENCE</scope>
    <source>
        <tissue evidence="1">Whole body</tissue>
    </source>
</reference>
<proteinExistence type="predicted"/>
<dbReference type="AlphaFoldDB" id="A0AA88L5E2"/>